<reference evidence="2 3" key="1">
    <citation type="submission" date="2024-02" db="EMBL/GenBank/DDBJ databases">
        <authorList>
            <person name="Vignale AGUSTIN F."/>
            <person name="Sosa J E."/>
            <person name="Modenutti C."/>
        </authorList>
    </citation>
    <scope>NUCLEOTIDE SEQUENCE [LARGE SCALE GENOMIC DNA]</scope>
</reference>
<organism evidence="2 3">
    <name type="scientific">Ilex paraguariensis</name>
    <name type="common">yerba mate</name>
    <dbReference type="NCBI Taxonomy" id="185542"/>
    <lineage>
        <taxon>Eukaryota</taxon>
        <taxon>Viridiplantae</taxon>
        <taxon>Streptophyta</taxon>
        <taxon>Embryophyta</taxon>
        <taxon>Tracheophyta</taxon>
        <taxon>Spermatophyta</taxon>
        <taxon>Magnoliopsida</taxon>
        <taxon>eudicotyledons</taxon>
        <taxon>Gunneridae</taxon>
        <taxon>Pentapetalae</taxon>
        <taxon>asterids</taxon>
        <taxon>campanulids</taxon>
        <taxon>Aquifoliales</taxon>
        <taxon>Aquifoliaceae</taxon>
        <taxon>Ilex</taxon>
    </lineage>
</organism>
<feature type="region of interest" description="Disordered" evidence="1">
    <location>
        <begin position="30"/>
        <end position="57"/>
    </location>
</feature>
<evidence type="ECO:0000313" key="2">
    <source>
        <dbReference type="EMBL" id="CAK9184732.1"/>
    </source>
</evidence>
<sequence>GQTWDWHNATPNLESSLDVADDIAVNASKQTSEILEGGSTDTVDQPHMGTTSAAQAGATCDTSAAQVGMLTPLSNATPPPLNTEDQPRTSRKRLAWRPARLMDYVSGDELLDDDPFA</sequence>
<protein>
    <submittedName>
        <fullName evidence="2">Uncharacterized protein</fullName>
    </submittedName>
</protein>
<evidence type="ECO:0000313" key="3">
    <source>
        <dbReference type="Proteomes" id="UP001642360"/>
    </source>
</evidence>
<feature type="non-terminal residue" evidence="2">
    <location>
        <position position="1"/>
    </location>
</feature>
<accession>A0ABC8UVH3</accession>
<feature type="region of interest" description="Disordered" evidence="1">
    <location>
        <begin position="70"/>
        <end position="94"/>
    </location>
</feature>
<comment type="caution">
    <text evidence="2">The sequence shown here is derived from an EMBL/GenBank/DDBJ whole genome shotgun (WGS) entry which is preliminary data.</text>
</comment>
<dbReference type="Proteomes" id="UP001642360">
    <property type="component" value="Unassembled WGS sequence"/>
</dbReference>
<keyword evidence="3" id="KW-1185">Reference proteome</keyword>
<dbReference type="AlphaFoldDB" id="A0ABC8UVH3"/>
<dbReference type="EMBL" id="CAUOFW020009058">
    <property type="protein sequence ID" value="CAK9184732.1"/>
    <property type="molecule type" value="Genomic_DNA"/>
</dbReference>
<evidence type="ECO:0000256" key="1">
    <source>
        <dbReference type="SAM" id="MobiDB-lite"/>
    </source>
</evidence>
<name>A0ABC8UVH3_9AQUA</name>
<proteinExistence type="predicted"/>
<gene>
    <name evidence="2" type="ORF">ILEXP_LOCUS55082</name>
</gene>